<keyword evidence="3 7" id="KW-0032">Aminotransferase</keyword>
<evidence type="ECO:0000256" key="1">
    <source>
        <dbReference type="ARBA" id="ARBA00001933"/>
    </source>
</evidence>
<dbReference type="InterPro" id="IPR004839">
    <property type="entry name" value="Aminotransferase_I/II_large"/>
</dbReference>
<dbReference type="OrthoDB" id="9763453at2"/>
<dbReference type="Gene3D" id="3.90.1150.10">
    <property type="entry name" value="Aspartate Aminotransferase, domain 1"/>
    <property type="match status" value="1"/>
</dbReference>
<comment type="cofactor">
    <cofactor evidence="1">
        <name>pyridoxal 5'-phosphate</name>
        <dbReference type="ChEBI" id="CHEBI:597326"/>
    </cofactor>
</comment>
<evidence type="ECO:0000256" key="4">
    <source>
        <dbReference type="ARBA" id="ARBA00022679"/>
    </source>
</evidence>
<dbReference type="InterPro" id="IPR015424">
    <property type="entry name" value="PyrdxlP-dep_Trfase"/>
</dbReference>
<dbReference type="Pfam" id="PF00155">
    <property type="entry name" value="Aminotran_1_2"/>
    <property type="match status" value="1"/>
</dbReference>
<dbReference type="GO" id="GO:0006520">
    <property type="term" value="P:amino acid metabolic process"/>
    <property type="evidence" value="ECO:0007669"/>
    <property type="project" value="InterPro"/>
</dbReference>
<evidence type="ECO:0000256" key="5">
    <source>
        <dbReference type="ARBA" id="ARBA00022898"/>
    </source>
</evidence>
<dbReference type="PANTHER" id="PTHR46383">
    <property type="entry name" value="ASPARTATE AMINOTRANSFERASE"/>
    <property type="match status" value="1"/>
</dbReference>
<organism evidence="7 8">
    <name type="scientific">Saccharopolyspora spinosa</name>
    <dbReference type="NCBI Taxonomy" id="60894"/>
    <lineage>
        <taxon>Bacteria</taxon>
        <taxon>Bacillati</taxon>
        <taxon>Actinomycetota</taxon>
        <taxon>Actinomycetes</taxon>
        <taxon>Pseudonocardiales</taxon>
        <taxon>Pseudonocardiaceae</taxon>
        <taxon>Saccharopolyspora</taxon>
    </lineage>
</organism>
<dbReference type="InterPro" id="IPR050596">
    <property type="entry name" value="AspAT/PAT-like"/>
</dbReference>
<dbReference type="Gene3D" id="3.40.640.10">
    <property type="entry name" value="Type I PLP-dependent aspartate aminotransferase-like (Major domain)"/>
    <property type="match status" value="1"/>
</dbReference>
<dbReference type="PANTHER" id="PTHR46383:SF1">
    <property type="entry name" value="ASPARTATE AMINOTRANSFERASE"/>
    <property type="match status" value="1"/>
</dbReference>
<dbReference type="GO" id="GO:0030170">
    <property type="term" value="F:pyridoxal phosphate binding"/>
    <property type="evidence" value="ECO:0007669"/>
    <property type="project" value="InterPro"/>
</dbReference>
<evidence type="ECO:0000256" key="3">
    <source>
        <dbReference type="ARBA" id="ARBA00022576"/>
    </source>
</evidence>
<keyword evidence="5" id="KW-0663">Pyridoxal phosphate</keyword>
<evidence type="ECO:0000256" key="2">
    <source>
        <dbReference type="ARBA" id="ARBA00007441"/>
    </source>
</evidence>
<sequence>MAQLPDAINRLSLPELSDTLGKSLREAERELENAPGPEDLLDATYADTHRFPPPEWALPTFVEAAGGGGMTYTPYRGDRAVREAVAHNVSTVLGVPATGSADVILTPGTQGALFVALAAILSPGDLVLLPDPDYLSTERMLRYFGARVERIPMIWPDESATGRGTRPTLDLDALERAAANKPRLMVFSHPNNPTGAIYGQDTIEAIARLAQQHDFTVIADELYTRLVYENEPFYHLAAVDGLAERTVTLLGPSKTESLSGYRLGVAVGPKDLVDAMEDLQSVSALRAPAYAQHLLTHWIAEDQEFLAKKLVEYQALRDTTVEKINTSSVLRVNASYGSAYVFPKILTGARDQDVALALKQKAGVVVNPGYQFGRAGLGHMRLCFAQDEARWDAALDRIIDVVGSVAPA</sequence>
<protein>
    <submittedName>
        <fullName evidence="7">Aspartate/methionine/tyrosine aminotransferase</fullName>
    </submittedName>
</protein>
<dbReference type="SUPFAM" id="SSF53383">
    <property type="entry name" value="PLP-dependent transferases"/>
    <property type="match status" value="1"/>
</dbReference>
<feature type="domain" description="Aminotransferase class I/classII large" evidence="6">
    <location>
        <begin position="49"/>
        <end position="398"/>
    </location>
</feature>
<gene>
    <name evidence="7" type="ORF">A8926_6487</name>
</gene>
<comment type="similarity">
    <text evidence="2">Belongs to the class-I pyridoxal-phosphate-dependent aminotransferase family.</text>
</comment>
<accession>A0A2N3Y647</accession>
<evidence type="ECO:0000313" key="8">
    <source>
        <dbReference type="Proteomes" id="UP000233786"/>
    </source>
</evidence>
<keyword evidence="8" id="KW-1185">Reference proteome</keyword>
<dbReference type="InterPro" id="IPR015421">
    <property type="entry name" value="PyrdxlP-dep_Trfase_major"/>
</dbReference>
<dbReference type="Proteomes" id="UP000233786">
    <property type="component" value="Unassembled WGS sequence"/>
</dbReference>
<dbReference type="EMBL" id="PJNB01000001">
    <property type="protein sequence ID" value="PKW18406.1"/>
    <property type="molecule type" value="Genomic_DNA"/>
</dbReference>
<dbReference type="STRING" id="994479.GCA_000194155_04585"/>
<reference evidence="7" key="1">
    <citation type="submission" date="2017-12" db="EMBL/GenBank/DDBJ databases">
        <title>Sequencing the genomes of 1000 Actinobacteria strains.</title>
        <authorList>
            <person name="Klenk H.-P."/>
        </authorList>
    </citation>
    <scope>NUCLEOTIDE SEQUENCE [LARGE SCALE GENOMIC DNA]</scope>
    <source>
        <strain evidence="7">DSM 44228</strain>
    </source>
</reference>
<comment type="caution">
    <text evidence="7">The sequence shown here is derived from an EMBL/GenBank/DDBJ whole genome shotgun (WGS) entry which is preliminary data.</text>
</comment>
<name>A0A2N3Y647_SACSN</name>
<dbReference type="InterPro" id="IPR015422">
    <property type="entry name" value="PyrdxlP-dep_Trfase_small"/>
</dbReference>
<dbReference type="CDD" id="cd00609">
    <property type="entry name" value="AAT_like"/>
    <property type="match status" value="1"/>
</dbReference>
<dbReference type="GO" id="GO:0008483">
    <property type="term" value="F:transaminase activity"/>
    <property type="evidence" value="ECO:0007669"/>
    <property type="project" value="UniProtKB-KW"/>
</dbReference>
<dbReference type="RefSeq" id="WP_010309527.1">
    <property type="nucleotide sequence ID" value="NZ_CP061007.1"/>
</dbReference>
<evidence type="ECO:0000259" key="6">
    <source>
        <dbReference type="Pfam" id="PF00155"/>
    </source>
</evidence>
<dbReference type="AlphaFoldDB" id="A0A2N3Y647"/>
<proteinExistence type="inferred from homology"/>
<keyword evidence="4" id="KW-0808">Transferase</keyword>
<evidence type="ECO:0000313" key="7">
    <source>
        <dbReference type="EMBL" id="PKW18406.1"/>
    </source>
</evidence>